<gene>
    <name evidence="1" type="ORF">Bathy02g05730</name>
</gene>
<evidence type="ECO:0000313" key="1">
    <source>
        <dbReference type="EMBL" id="CCO14795.1"/>
    </source>
</evidence>
<proteinExistence type="predicted"/>
<evidence type="ECO:0008006" key="3">
    <source>
        <dbReference type="Google" id="ProtNLM"/>
    </source>
</evidence>
<dbReference type="eggNOG" id="ENOG502SEM3">
    <property type="taxonomic scope" value="Eukaryota"/>
</dbReference>
<accession>K8EQU3</accession>
<keyword evidence="2" id="KW-1185">Reference proteome</keyword>
<dbReference type="RefSeq" id="XP_007514555.1">
    <property type="nucleotide sequence ID" value="XM_007514493.1"/>
</dbReference>
<dbReference type="Pfam" id="PF18143">
    <property type="entry name" value="HAD_SAK_2"/>
    <property type="match status" value="1"/>
</dbReference>
<organism evidence="1 2">
    <name type="scientific">Bathycoccus prasinos</name>
    <dbReference type="NCBI Taxonomy" id="41875"/>
    <lineage>
        <taxon>Eukaryota</taxon>
        <taxon>Viridiplantae</taxon>
        <taxon>Chlorophyta</taxon>
        <taxon>Mamiellophyceae</taxon>
        <taxon>Mamiellales</taxon>
        <taxon>Bathycoccaceae</taxon>
        <taxon>Bathycoccus</taxon>
    </lineage>
</organism>
<dbReference type="KEGG" id="bpg:Bathy02g05730"/>
<reference evidence="1 2" key="1">
    <citation type="submission" date="2011-10" db="EMBL/GenBank/DDBJ databases">
        <authorList>
            <person name="Genoscope - CEA"/>
        </authorList>
    </citation>
    <scope>NUCLEOTIDE SEQUENCE [LARGE SCALE GENOMIC DNA]</scope>
    <source>
        <strain evidence="1 2">RCC 1105</strain>
    </source>
</reference>
<dbReference type="AlphaFoldDB" id="K8EQU3"/>
<dbReference type="EMBL" id="FO082277">
    <property type="protein sequence ID" value="CCO14795.1"/>
    <property type="molecule type" value="Genomic_DNA"/>
</dbReference>
<sequence length="160" mass="18525">MEKRPIIFLDVDGVLNRTATAPQLIVERDKVEILNEICASTGAEVVLTTYWRHFEEYIGYIFMRHDCLEIEVVGRTEGKPHLADSVHHDLHVSTNRIQEIKSYLDARFVGEEKYPKFVIVDDKEVVSKGHAWANRFVKTKSEIGLTNERAQRMIESLERV</sequence>
<dbReference type="GeneID" id="19017688"/>
<name>K8EQU3_9CHLO</name>
<dbReference type="Proteomes" id="UP000198341">
    <property type="component" value="Chromosome 2"/>
</dbReference>
<evidence type="ECO:0000313" key="2">
    <source>
        <dbReference type="Proteomes" id="UP000198341"/>
    </source>
</evidence>
<protein>
    <recommendedName>
        <fullName evidence="3">FCP1 homology domain-containing protein</fullName>
    </recommendedName>
</protein>
<dbReference type="OrthoDB" id="410307at2759"/>